<dbReference type="InterPro" id="IPR036754">
    <property type="entry name" value="YbaK/aa-tRNA-synt-asso_dom_sf"/>
</dbReference>
<keyword evidence="2 4" id="KW-0648">Protein biosynthesis</keyword>
<dbReference type="InterPro" id="IPR007214">
    <property type="entry name" value="YbaK/aa-tRNA-synth-assoc-dom"/>
</dbReference>
<dbReference type="Pfam" id="PF04073">
    <property type="entry name" value="tRNA_edit"/>
    <property type="match status" value="1"/>
</dbReference>
<feature type="domain" description="YbaK/aminoacyl-tRNA synthetase-associated" evidence="5">
    <location>
        <begin position="38"/>
        <end position="150"/>
    </location>
</feature>
<sequence length="162" mass="17877">MAKKKTLAKTNAIRLVEQKKIPYIEHEYEWSEDHVGALEVAEQLNQNKSQIFKTLVTTGNKTGPVVAVIPGNQELDLKKLAKASGNKKIEMLHLKDLEATTGYIRGGCSPIGMKKLFPTYIDATANEFDAIIISAGRRGLQMELAPKGIQALTNAQFKDLLL</sequence>
<dbReference type="AlphaFoldDB" id="R3WJ27"/>
<dbReference type="GO" id="GO:0002161">
    <property type="term" value="F:aminoacyl-tRNA deacylase activity"/>
    <property type="evidence" value="ECO:0007669"/>
    <property type="project" value="InterPro"/>
</dbReference>
<dbReference type="RefSeq" id="WP_010768877.1">
    <property type="nucleotide sequence ID" value="NZ_ASWE01000001.1"/>
</dbReference>
<dbReference type="NCBIfam" id="TIGR00011">
    <property type="entry name" value="YbaK_EbsC"/>
    <property type="match status" value="1"/>
</dbReference>
<dbReference type="PANTHER" id="PTHR30411:SF0">
    <property type="entry name" value="CYS-TRNA(PRO)_CYS-TRNA(CYS) DEACYLASE YBAK"/>
    <property type="match status" value="1"/>
</dbReference>
<name>R3WJ27_9ENTE</name>
<evidence type="ECO:0000313" key="7">
    <source>
        <dbReference type="Proteomes" id="UP000013785"/>
    </source>
</evidence>
<evidence type="ECO:0000256" key="2">
    <source>
        <dbReference type="ARBA" id="ARBA00022917"/>
    </source>
</evidence>
<dbReference type="SUPFAM" id="SSF55826">
    <property type="entry name" value="YbaK/ProRS associated domain"/>
    <property type="match status" value="1"/>
</dbReference>
<dbReference type="EC" id="4.2.-.-" evidence="4"/>
<dbReference type="PANTHER" id="PTHR30411">
    <property type="entry name" value="CYTOPLASMIC PROTEIN"/>
    <property type="match status" value="1"/>
</dbReference>
<protein>
    <recommendedName>
        <fullName evidence="4">Cys-tRNA(Pro)/Cys-tRNA(Cys) deacylase</fullName>
        <ecNumber evidence="4">4.2.-.-</ecNumber>
    </recommendedName>
</protein>
<dbReference type="STRING" id="154621.RV11_GL001547"/>
<dbReference type="Proteomes" id="UP000013785">
    <property type="component" value="Unassembled WGS sequence"/>
</dbReference>
<dbReference type="OrthoDB" id="9809296at2"/>
<dbReference type="EMBL" id="AJAT01000017">
    <property type="protein sequence ID" value="EOL41885.1"/>
    <property type="molecule type" value="Genomic_DNA"/>
</dbReference>
<dbReference type="CDD" id="cd00002">
    <property type="entry name" value="YbaK_deacylase"/>
    <property type="match status" value="1"/>
</dbReference>
<keyword evidence="7" id="KW-1185">Reference proteome</keyword>
<evidence type="ECO:0000313" key="6">
    <source>
        <dbReference type="EMBL" id="EOL41885.1"/>
    </source>
</evidence>
<reference evidence="6 7" key="1">
    <citation type="submission" date="2013-02" db="EMBL/GenBank/DDBJ databases">
        <title>The Genome Sequence of Enterococcus phoeniculicola BAA-412.</title>
        <authorList>
            <consortium name="The Broad Institute Genome Sequencing Platform"/>
            <consortium name="The Broad Institute Genome Sequencing Center for Infectious Disease"/>
            <person name="Earl A.M."/>
            <person name="Gilmore M.S."/>
            <person name="Lebreton F."/>
            <person name="Walker B."/>
            <person name="Young S.K."/>
            <person name="Zeng Q."/>
            <person name="Gargeya S."/>
            <person name="Fitzgerald M."/>
            <person name="Haas B."/>
            <person name="Abouelleil A."/>
            <person name="Alvarado L."/>
            <person name="Arachchi H.M."/>
            <person name="Berlin A.M."/>
            <person name="Chapman S.B."/>
            <person name="Dewar J."/>
            <person name="Goldberg J."/>
            <person name="Griggs A."/>
            <person name="Gujja S."/>
            <person name="Hansen M."/>
            <person name="Howarth C."/>
            <person name="Imamovic A."/>
            <person name="Larimer J."/>
            <person name="McCowan C."/>
            <person name="Murphy C."/>
            <person name="Neiman D."/>
            <person name="Pearson M."/>
            <person name="Priest M."/>
            <person name="Roberts A."/>
            <person name="Saif S."/>
            <person name="Shea T."/>
            <person name="Sisk P."/>
            <person name="Sykes S."/>
            <person name="Wortman J."/>
            <person name="Nusbaum C."/>
            <person name="Birren B."/>
        </authorList>
    </citation>
    <scope>NUCLEOTIDE SEQUENCE [LARGE SCALE GENOMIC DNA]</scope>
    <source>
        <strain evidence="6 7">ATCC BAA-412</strain>
    </source>
</reference>
<comment type="caution">
    <text evidence="6">The sequence shown here is derived from an EMBL/GenBank/DDBJ whole genome shotgun (WGS) entry which is preliminary data.</text>
</comment>
<comment type="similarity">
    <text evidence="1 4">Belongs to the prolyl-tRNA editing family. YbaK/EbsC subfamily.</text>
</comment>
<dbReference type="GO" id="GO:0006412">
    <property type="term" value="P:translation"/>
    <property type="evidence" value="ECO:0007669"/>
    <property type="project" value="UniProtKB-KW"/>
</dbReference>
<gene>
    <name evidence="6" type="ORF">UC3_02233</name>
</gene>
<organism evidence="6 7">
    <name type="scientific">Enterococcus phoeniculicola ATCC BAA-412</name>
    <dbReference type="NCBI Taxonomy" id="1158610"/>
    <lineage>
        <taxon>Bacteria</taxon>
        <taxon>Bacillati</taxon>
        <taxon>Bacillota</taxon>
        <taxon>Bacilli</taxon>
        <taxon>Lactobacillales</taxon>
        <taxon>Enterococcaceae</taxon>
        <taxon>Enterococcus</taxon>
    </lineage>
</organism>
<dbReference type="InterPro" id="IPR004369">
    <property type="entry name" value="Prolyl-tRNA_editing_YbaK/EbsC"/>
</dbReference>
<proteinExistence type="inferred from homology"/>
<evidence type="ECO:0000256" key="4">
    <source>
        <dbReference type="PIRNR" id="PIRNR006181"/>
    </source>
</evidence>
<evidence type="ECO:0000256" key="3">
    <source>
        <dbReference type="ARBA" id="ARBA00023239"/>
    </source>
</evidence>
<dbReference type="GO" id="GO:0016829">
    <property type="term" value="F:lyase activity"/>
    <property type="evidence" value="ECO:0007669"/>
    <property type="project" value="UniProtKB-KW"/>
</dbReference>
<keyword evidence="3 4" id="KW-0456">Lyase</keyword>
<dbReference type="eggNOG" id="COG2606">
    <property type="taxonomic scope" value="Bacteria"/>
</dbReference>
<accession>R3WJ27</accession>
<dbReference type="PATRIC" id="fig|1158610.3.peg.2208"/>
<dbReference type="Gene3D" id="3.90.960.10">
    <property type="entry name" value="YbaK/aminoacyl-tRNA synthetase-associated domain"/>
    <property type="match status" value="1"/>
</dbReference>
<evidence type="ECO:0000259" key="5">
    <source>
        <dbReference type="Pfam" id="PF04073"/>
    </source>
</evidence>
<dbReference type="PIRSF" id="PIRSF006181">
    <property type="entry name" value="EbsC_YbaK"/>
    <property type="match status" value="1"/>
</dbReference>
<evidence type="ECO:0000256" key="1">
    <source>
        <dbReference type="ARBA" id="ARBA00009798"/>
    </source>
</evidence>
<dbReference type="HOGENOM" id="CLU_094875_3_0_9"/>